<dbReference type="Proteomes" id="UP000030661">
    <property type="component" value="Unassembled WGS sequence"/>
</dbReference>
<dbReference type="Gene3D" id="3.90.1150.180">
    <property type="match status" value="1"/>
</dbReference>
<dbReference type="Gene3D" id="3.40.640.10">
    <property type="entry name" value="Type I PLP-dependent aspartate aminotransferase-like (Major domain)"/>
    <property type="match status" value="1"/>
</dbReference>
<evidence type="ECO:0000256" key="4">
    <source>
        <dbReference type="ARBA" id="ARBA00022898"/>
    </source>
</evidence>
<dbReference type="PANTHER" id="PTHR32328">
    <property type="entry name" value="L-SERYL-TRNA(SEC) SELENIUM TRANSFERASE"/>
    <property type="match status" value="1"/>
</dbReference>
<keyword evidence="4 8" id="KW-0663">Pyridoxal phosphate</keyword>
<comment type="catalytic activity">
    <reaction evidence="8">
        <text>L-seryl-tRNA(Sec) + selenophosphate + H(+) = L-selenocysteinyl-tRNA(Sec) + phosphate</text>
        <dbReference type="Rhea" id="RHEA:22728"/>
        <dbReference type="Rhea" id="RHEA-COMP:9742"/>
        <dbReference type="Rhea" id="RHEA-COMP:9743"/>
        <dbReference type="ChEBI" id="CHEBI:15378"/>
        <dbReference type="ChEBI" id="CHEBI:16144"/>
        <dbReference type="ChEBI" id="CHEBI:43474"/>
        <dbReference type="ChEBI" id="CHEBI:78533"/>
        <dbReference type="ChEBI" id="CHEBI:78573"/>
        <dbReference type="EC" id="2.9.1.1"/>
    </reaction>
</comment>
<dbReference type="EMBL" id="DF820464">
    <property type="protein sequence ID" value="GAK56074.1"/>
    <property type="molecule type" value="Genomic_DNA"/>
</dbReference>
<dbReference type="InterPro" id="IPR015424">
    <property type="entry name" value="PyrdxlP-dep_Trfase"/>
</dbReference>
<feature type="modified residue" description="N6-(pyridoxal phosphate)lysine" evidence="8 9">
    <location>
        <position position="292"/>
    </location>
</feature>
<keyword evidence="5 8" id="KW-0648">Protein biosynthesis</keyword>
<dbReference type="GO" id="GO:0004125">
    <property type="term" value="F:L-seryl-tRNA(Sec) selenium transferase activity"/>
    <property type="evidence" value="ECO:0007669"/>
    <property type="project" value="UniProtKB-UniRule"/>
</dbReference>
<keyword evidence="12" id="KW-1185">Reference proteome</keyword>
<dbReference type="InterPro" id="IPR018319">
    <property type="entry name" value="SelA-like"/>
</dbReference>
<evidence type="ECO:0000259" key="10">
    <source>
        <dbReference type="Pfam" id="PF12390"/>
    </source>
</evidence>
<dbReference type="GO" id="GO:0001717">
    <property type="term" value="P:conversion of seryl-tRNAsec to selenocys-tRNAsec"/>
    <property type="evidence" value="ECO:0007669"/>
    <property type="project" value="UniProtKB-UniRule"/>
</dbReference>
<evidence type="ECO:0000256" key="9">
    <source>
        <dbReference type="PIRSR" id="PIRSR618319-50"/>
    </source>
</evidence>
<name>A0A081BUR9_VECG1</name>
<evidence type="ECO:0000256" key="3">
    <source>
        <dbReference type="ARBA" id="ARBA00022679"/>
    </source>
</evidence>
<reference evidence="11" key="1">
    <citation type="journal article" date="2015" name="PeerJ">
        <title>First genomic representation of candidate bacterial phylum KSB3 points to enhanced environmental sensing as a trigger of wastewater bulking.</title>
        <authorList>
            <person name="Sekiguchi Y."/>
            <person name="Ohashi A."/>
            <person name="Parks D.H."/>
            <person name="Yamauchi T."/>
            <person name="Tyson G.W."/>
            <person name="Hugenholtz P."/>
        </authorList>
    </citation>
    <scope>NUCLEOTIDE SEQUENCE [LARGE SCALE GENOMIC DNA]</scope>
</reference>
<feature type="domain" description="L-seryl-tRNA selenium transferase N-terminal" evidence="10">
    <location>
        <begin position="6"/>
        <end position="45"/>
    </location>
</feature>
<dbReference type="Pfam" id="PF12390">
    <property type="entry name" value="Se-cys_synth_N"/>
    <property type="match status" value="1"/>
</dbReference>
<dbReference type="GO" id="GO:0001514">
    <property type="term" value="P:selenocysteine incorporation"/>
    <property type="evidence" value="ECO:0007669"/>
    <property type="project" value="UniProtKB-UniRule"/>
</dbReference>
<dbReference type="EC" id="2.9.1.1" evidence="8"/>
<dbReference type="AlphaFoldDB" id="A0A081BUR9"/>
<dbReference type="Pfam" id="PF03841">
    <property type="entry name" value="SelA"/>
    <property type="match status" value="1"/>
</dbReference>
<dbReference type="HAMAP" id="MF_00423">
    <property type="entry name" value="SelA"/>
    <property type="match status" value="1"/>
</dbReference>
<evidence type="ECO:0000256" key="7">
    <source>
        <dbReference type="ARBA" id="ARBA00044507"/>
    </source>
</evidence>
<dbReference type="InterPro" id="IPR015421">
    <property type="entry name" value="PyrdxlP-dep_Trfase_major"/>
</dbReference>
<evidence type="ECO:0000313" key="12">
    <source>
        <dbReference type="Proteomes" id="UP000030661"/>
    </source>
</evidence>
<dbReference type="STRING" id="1499967.U27_03036"/>
<comment type="cofactor">
    <cofactor evidence="1 8 9">
        <name>pyridoxal 5'-phosphate</name>
        <dbReference type="ChEBI" id="CHEBI:597326"/>
    </cofactor>
</comment>
<keyword evidence="2 8" id="KW-0963">Cytoplasm</keyword>
<comment type="similarity">
    <text evidence="7 8">Belongs to the SelA family.</text>
</comment>
<evidence type="ECO:0000256" key="2">
    <source>
        <dbReference type="ARBA" id="ARBA00022490"/>
    </source>
</evidence>
<dbReference type="NCBIfam" id="TIGR00474">
    <property type="entry name" value="selA"/>
    <property type="match status" value="1"/>
</dbReference>
<dbReference type="GO" id="GO:0005737">
    <property type="term" value="C:cytoplasm"/>
    <property type="evidence" value="ECO:0007669"/>
    <property type="project" value="UniProtKB-SubCell"/>
</dbReference>
<sequence length="470" mass="51447">MNQHLLRQIPKVDDLLQNNAVLALLEQHPRCIVVEAIREALEQFRQAILQGALQEFPQQAMIEHIQTGVITRSQRHLKRVINGTGIIVHTNLGRSNLSQKAIEAVVETAGHYSNLEYDLQEGQRGSRYSHVKSLLCELLGCEDALVVNNNAAAVLLVLSTLGKGKEAIVSRGELVEIGGSFRIPDVMQQGGCVLKEVGTTNRTHLRDYEHALTENTAMILKVHTSNYRIVGFTKSVSLQDLKTLAVKAGVPLVEDMGSGLLIKLTPYSLSDEPTVQESLAAGVDVITFSGDKLLGGPQVGIIVGKKPYIESMKKHPLNRALRIDKMTLAALEATLMHYRDDNDALTAIPTLRAIAVSLPELYSKAERFLALLHDAAIPAEMIATTSQVGGGALPVQELSSYGIALTLPGYSPNQLEETLRKGTPPVIGRIVKDVYLLDVRTLEEEEFAMIVTRLKRLGFPGRDISRDSDL</sequence>
<evidence type="ECO:0000256" key="6">
    <source>
        <dbReference type="ARBA" id="ARBA00023266"/>
    </source>
</evidence>
<dbReference type="InterPro" id="IPR004534">
    <property type="entry name" value="SelA_trans"/>
</dbReference>
<comment type="function">
    <text evidence="8">Converts seryl-tRNA(Sec) to selenocysteinyl-tRNA(Sec) required for selenoprotein biosynthesis.</text>
</comment>
<keyword evidence="6 8" id="KW-0711">Selenium</keyword>
<evidence type="ECO:0000256" key="5">
    <source>
        <dbReference type="ARBA" id="ARBA00022917"/>
    </source>
</evidence>
<dbReference type="SUPFAM" id="SSF53383">
    <property type="entry name" value="PLP-dependent transferases"/>
    <property type="match status" value="1"/>
</dbReference>
<evidence type="ECO:0000256" key="1">
    <source>
        <dbReference type="ARBA" id="ARBA00001933"/>
    </source>
</evidence>
<proteinExistence type="inferred from homology"/>
<gene>
    <name evidence="8" type="primary">selA</name>
    <name evidence="11" type="ORF">U27_03036</name>
</gene>
<accession>A0A081BUR9</accession>
<dbReference type="PANTHER" id="PTHR32328:SF0">
    <property type="entry name" value="L-SERYL-TRNA(SEC) SELENIUM TRANSFERASE"/>
    <property type="match status" value="1"/>
</dbReference>
<dbReference type="UniPathway" id="UPA00906">
    <property type="reaction ID" value="UER00896"/>
</dbReference>
<organism evidence="11">
    <name type="scientific">Vecturithrix granuli</name>
    <dbReference type="NCBI Taxonomy" id="1499967"/>
    <lineage>
        <taxon>Bacteria</taxon>
        <taxon>Candidatus Moduliflexota</taxon>
        <taxon>Candidatus Vecturitrichia</taxon>
        <taxon>Candidatus Vecturitrichales</taxon>
        <taxon>Candidatus Vecturitrichaceae</taxon>
        <taxon>Candidatus Vecturithrix</taxon>
    </lineage>
</organism>
<evidence type="ECO:0000313" key="11">
    <source>
        <dbReference type="EMBL" id="GAK56074.1"/>
    </source>
</evidence>
<dbReference type="HOGENOM" id="CLU_038142_1_0_0"/>
<evidence type="ECO:0000256" key="8">
    <source>
        <dbReference type="HAMAP-Rule" id="MF_00423"/>
    </source>
</evidence>
<comment type="pathway">
    <text evidence="8">Aminoacyl-tRNA biosynthesis; selenocysteinyl-tRNA(Sec) biosynthesis; selenocysteinyl-tRNA(Sec) from L-seryl-tRNA(Sec) (bacterial route): step 1/1.</text>
</comment>
<protein>
    <recommendedName>
        <fullName evidence="8">L-seryl-tRNA(Sec) selenium transferase</fullName>
        <ecNumber evidence="8">2.9.1.1</ecNumber>
    </recommendedName>
    <alternativeName>
        <fullName evidence="8">Selenocysteine synthase</fullName>
        <shortName evidence="8">Sec synthase</shortName>
    </alternativeName>
    <alternativeName>
        <fullName evidence="8">Selenocysteinyl-tRNA(Sec) synthase</fullName>
    </alternativeName>
</protein>
<keyword evidence="3 8" id="KW-0808">Transferase</keyword>
<dbReference type="InterPro" id="IPR025862">
    <property type="entry name" value="SelA_trans_N_dom"/>
</dbReference>
<dbReference type="eggNOG" id="COG1921">
    <property type="taxonomic scope" value="Bacteria"/>
</dbReference>
<comment type="subcellular location">
    <subcellularLocation>
        <location evidence="8">Cytoplasm</location>
    </subcellularLocation>
</comment>